<reference evidence="32 33" key="1">
    <citation type="submission" date="2019-03" db="EMBL/GenBank/DDBJ databases">
        <title>Genomic Encyclopedia of Type Strains, Phase IV (KMG-IV): sequencing the most valuable type-strain genomes for metagenomic binning, comparative biology and taxonomic classification.</title>
        <authorList>
            <person name="Goeker M."/>
        </authorList>
    </citation>
    <scope>NUCLEOTIDE SEQUENCE [LARGE SCALE GENOMIC DNA]</scope>
    <source>
        <strain evidence="32 33">DSM 23344</strain>
    </source>
</reference>
<evidence type="ECO:0000256" key="7">
    <source>
        <dbReference type="ARBA" id="ARBA00018638"/>
    </source>
</evidence>
<evidence type="ECO:0000256" key="13">
    <source>
        <dbReference type="ARBA" id="ARBA00022679"/>
    </source>
</evidence>
<feature type="region of interest" description="Disordered" evidence="28">
    <location>
        <begin position="314"/>
        <end position="336"/>
    </location>
</feature>
<feature type="compositionally biased region" description="Basic and acidic residues" evidence="28">
    <location>
        <begin position="314"/>
        <end position="325"/>
    </location>
</feature>
<dbReference type="GO" id="GO:0071555">
    <property type="term" value="P:cell wall organization"/>
    <property type="evidence" value="ECO:0007669"/>
    <property type="project" value="UniProtKB-KW"/>
</dbReference>
<organism evidence="32 33">
    <name type="scientific">Chromatocurvus halotolerans</name>
    <dbReference type="NCBI Taxonomy" id="1132028"/>
    <lineage>
        <taxon>Bacteria</taxon>
        <taxon>Pseudomonadati</taxon>
        <taxon>Pseudomonadota</taxon>
        <taxon>Gammaproteobacteria</taxon>
        <taxon>Cellvibrionales</taxon>
        <taxon>Halieaceae</taxon>
        <taxon>Chromatocurvus</taxon>
    </lineage>
</organism>
<dbReference type="Pfam" id="PF00905">
    <property type="entry name" value="Transpeptidase"/>
    <property type="match status" value="1"/>
</dbReference>
<dbReference type="GO" id="GO:0005886">
    <property type="term" value="C:plasma membrane"/>
    <property type="evidence" value="ECO:0007669"/>
    <property type="project" value="UniProtKB-SubCell"/>
</dbReference>
<dbReference type="EMBL" id="SLWX01000004">
    <property type="protein sequence ID" value="TCO76760.1"/>
    <property type="molecule type" value="Genomic_DNA"/>
</dbReference>
<keyword evidence="20" id="KW-0472">Membrane</keyword>
<dbReference type="SUPFAM" id="SSF56601">
    <property type="entry name" value="beta-lactamase/transpeptidase-like"/>
    <property type="match status" value="1"/>
</dbReference>
<keyword evidence="9" id="KW-0997">Cell inner membrane</keyword>
<comment type="caution">
    <text evidence="32">The sequence shown here is derived from an EMBL/GenBank/DDBJ whole genome shotgun (WGS) entry which is preliminary data.</text>
</comment>
<keyword evidence="8" id="KW-1003">Cell membrane</keyword>
<dbReference type="InterPro" id="IPR001264">
    <property type="entry name" value="Glyco_trans_51"/>
</dbReference>
<keyword evidence="23" id="KW-0961">Cell wall biogenesis/degradation</keyword>
<dbReference type="AlphaFoldDB" id="A0A4V2SBT6"/>
<evidence type="ECO:0000256" key="6">
    <source>
        <dbReference type="ARBA" id="ARBA00012448"/>
    </source>
</evidence>
<comment type="similarity">
    <text evidence="5">In the N-terminal section; belongs to the glycosyltransferase 51 family.</text>
</comment>
<dbReference type="InterPro" id="IPR012338">
    <property type="entry name" value="Beta-lactam/transpept-like"/>
</dbReference>
<evidence type="ECO:0000256" key="12">
    <source>
        <dbReference type="ARBA" id="ARBA00022676"/>
    </source>
</evidence>
<keyword evidence="12" id="KW-0328">Glycosyltransferase</keyword>
<keyword evidence="17" id="KW-0735">Signal-anchor</keyword>
<comment type="subcellular location">
    <subcellularLocation>
        <location evidence="2">Cell inner membrane</location>
        <topology evidence="2">Single-pass type II membrane protein</topology>
    </subcellularLocation>
</comment>
<dbReference type="SUPFAM" id="SSF53955">
    <property type="entry name" value="Lysozyme-like"/>
    <property type="match status" value="1"/>
</dbReference>
<evidence type="ECO:0000256" key="4">
    <source>
        <dbReference type="ARBA" id="ARBA00007090"/>
    </source>
</evidence>
<evidence type="ECO:0000256" key="10">
    <source>
        <dbReference type="ARBA" id="ARBA00022645"/>
    </source>
</evidence>
<evidence type="ECO:0000256" key="16">
    <source>
        <dbReference type="ARBA" id="ARBA00022960"/>
    </source>
</evidence>
<comment type="similarity">
    <text evidence="4">In the C-terminal section; belongs to the transpeptidase family.</text>
</comment>
<evidence type="ECO:0000256" key="23">
    <source>
        <dbReference type="ARBA" id="ARBA00023316"/>
    </source>
</evidence>
<evidence type="ECO:0000313" key="32">
    <source>
        <dbReference type="EMBL" id="TCO76760.1"/>
    </source>
</evidence>
<evidence type="ECO:0000256" key="22">
    <source>
        <dbReference type="ARBA" id="ARBA00023268"/>
    </source>
</evidence>
<accession>A0A4V2SBT6</accession>
<evidence type="ECO:0000259" key="30">
    <source>
        <dbReference type="Pfam" id="PF00912"/>
    </source>
</evidence>
<feature type="domain" description="Glycosyl transferase family 51" evidence="30">
    <location>
        <begin position="55"/>
        <end position="230"/>
    </location>
</feature>
<evidence type="ECO:0000256" key="3">
    <source>
        <dbReference type="ARBA" id="ARBA00004752"/>
    </source>
</evidence>
<keyword evidence="33" id="KW-1185">Reference proteome</keyword>
<dbReference type="GO" id="GO:0008955">
    <property type="term" value="F:peptidoglycan glycosyltransferase activity"/>
    <property type="evidence" value="ECO:0007669"/>
    <property type="project" value="UniProtKB-EC"/>
</dbReference>
<evidence type="ECO:0000256" key="9">
    <source>
        <dbReference type="ARBA" id="ARBA00022519"/>
    </source>
</evidence>
<keyword evidence="19" id="KW-1133">Transmembrane helix</keyword>
<keyword evidence="21" id="KW-0046">Antibiotic resistance</keyword>
<dbReference type="GO" id="GO:0008658">
    <property type="term" value="F:penicillin binding"/>
    <property type="evidence" value="ECO:0007669"/>
    <property type="project" value="InterPro"/>
</dbReference>
<evidence type="ECO:0000256" key="14">
    <source>
        <dbReference type="ARBA" id="ARBA00022692"/>
    </source>
</evidence>
<keyword evidence="14" id="KW-0812">Transmembrane</keyword>
<dbReference type="InterPro" id="IPR050396">
    <property type="entry name" value="Glycosyltr_51/Transpeptidase"/>
</dbReference>
<evidence type="ECO:0000256" key="28">
    <source>
        <dbReference type="SAM" id="MobiDB-lite"/>
    </source>
</evidence>
<protein>
    <recommendedName>
        <fullName evidence="7">Penicillin-binding protein 1A</fullName>
        <ecNumber evidence="25">2.4.99.28</ecNumber>
        <ecNumber evidence="6">3.4.16.4</ecNumber>
    </recommendedName>
</protein>
<keyword evidence="22" id="KW-0511">Multifunctional enzyme</keyword>
<dbReference type="UniPathway" id="UPA00219"/>
<dbReference type="InterPro" id="IPR031376">
    <property type="entry name" value="PCB_OB"/>
</dbReference>
<evidence type="ECO:0000313" key="33">
    <source>
        <dbReference type="Proteomes" id="UP000294980"/>
    </source>
</evidence>
<feature type="domain" description="Penicillin-binding protein OB-like" evidence="31">
    <location>
        <begin position="316"/>
        <end position="434"/>
    </location>
</feature>
<evidence type="ECO:0000256" key="11">
    <source>
        <dbReference type="ARBA" id="ARBA00022670"/>
    </source>
</evidence>
<dbReference type="Gene3D" id="1.10.3810.10">
    <property type="entry name" value="Biosynthetic peptidoglycan transglycosylase-like"/>
    <property type="match status" value="1"/>
</dbReference>
<dbReference type="GO" id="GO:0030288">
    <property type="term" value="C:outer membrane-bounded periplasmic space"/>
    <property type="evidence" value="ECO:0007669"/>
    <property type="project" value="TreeGrafter"/>
</dbReference>
<dbReference type="InterPro" id="IPR012340">
    <property type="entry name" value="NA-bd_OB-fold"/>
</dbReference>
<dbReference type="EC" id="2.4.99.28" evidence="25"/>
<dbReference type="GO" id="GO:0009002">
    <property type="term" value="F:serine-type D-Ala-D-Ala carboxypeptidase activity"/>
    <property type="evidence" value="ECO:0007669"/>
    <property type="project" value="UniProtKB-EC"/>
</dbReference>
<dbReference type="InterPro" id="IPR036950">
    <property type="entry name" value="PBP_transglycosylase"/>
</dbReference>
<dbReference type="PANTHER" id="PTHR32282">
    <property type="entry name" value="BINDING PROTEIN TRANSPEPTIDASE, PUTATIVE-RELATED"/>
    <property type="match status" value="1"/>
</dbReference>
<evidence type="ECO:0000256" key="20">
    <source>
        <dbReference type="ARBA" id="ARBA00023136"/>
    </source>
</evidence>
<feature type="domain" description="Penicillin-binding protein transpeptidase" evidence="29">
    <location>
        <begin position="439"/>
        <end position="714"/>
    </location>
</feature>
<dbReference type="InterPro" id="IPR023346">
    <property type="entry name" value="Lysozyme-like_dom_sf"/>
</dbReference>
<evidence type="ECO:0000256" key="8">
    <source>
        <dbReference type="ARBA" id="ARBA00022475"/>
    </source>
</evidence>
<comment type="pathway">
    <text evidence="27">Glycan biosynthesis.</text>
</comment>
<dbReference type="EC" id="3.4.16.4" evidence="6"/>
<keyword evidence="15" id="KW-0378">Hydrolase</keyword>
<keyword evidence="11" id="KW-0645">Protease</keyword>
<comment type="function">
    <text evidence="1">Cell wall formation. Synthesis of cross-linked peptidoglycan from the lipid intermediates. The enzyme has a penicillin-insensitive transglycosylase N-terminal domain (formation of linear glycan strands) and a penicillin-sensitive transpeptidase C-terminal domain (cross-linking of the peptide subunits).</text>
</comment>
<comment type="pathway">
    <text evidence="3">Cell wall biogenesis; peptidoglycan biosynthesis.</text>
</comment>
<dbReference type="InterPro" id="IPR001460">
    <property type="entry name" value="PCN-bd_Tpept"/>
</dbReference>
<dbReference type="GO" id="GO:0006508">
    <property type="term" value="P:proteolysis"/>
    <property type="evidence" value="ECO:0007669"/>
    <property type="project" value="UniProtKB-KW"/>
</dbReference>
<comment type="catalytic activity">
    <reaction evidence="26">
        <text>[GlcNAc-(1-&gt;4)-Mur2Ac(oyl-L-Ala-gamma-D-Glu-L-Lys-D-Ala-D-Ala)](n)-di-trans,octa-cis-undecaprenyl diphosphate + beta-D-GlcNAc-(1-&gt;4)-Mur2Ac(oyl-L-Ala-gamma-D-Glu-L-Lys-D-Ala-D-Ala)-di-trans,octa-cis-undecaprenyl diphosphate = [GlcNAc-(1-&gt;4)-Mur2Ac(oyl-L-Ala-gamma-D-Glu-L-Lys-D-Ala-D-Ala)](n+1)-di-trans,octa-cis-undecaprenyl diphosphate + di-trans,octa-cis-undecaprenyl diphosphate + H(+)</text>
        <dbReference type="Rhea" id="RHEA:23708"/>
        <dbReference type="Rhea" id="RHEA-COMP:9602"/>
        <dbReference type="Rhea" id="RHEA-COMP:9603"/>
        <dbReference type="ChEBI" id="CHEBI:15378"/>
        <dbReference type="ChEBI" id="CHEBI:58405"/>
        <dbReference type="ChEBI" id="CHEBI:60033"/>
        <dbReference type="ChEBI" id="CHEBI:78435"/>
        <dbReference type="EC" id="2.4.99.28"/>
    </reaction>
</comment>
<dbReference type="Pfam" id="PF17092">
    <property type="entry name" value="PCB_OB"/>
    <property type="match status" value="1"/>
</dbReference>
<dbReference type="Gene3D" id="2.40.50.140">
    <property type="entry name" value="Nucleic acid-binding proteins"/>
    <property type="match status" value="1"/>
</dbReference>
<keyword evidence="16" id="KW-0133">Cell shape</keyword>
<dbReference type="RefSeq" id="WP_117315099.1">
    <property type="nucleotide sequence ID" value="NZ_QQSW01000002.1"/>
</dbReference>
<evidence type="ECO:0000256" key="5">
    <source>
        <dbReference type="ARBA" id="ARBA00007739"/>
    </source>
</evidence>
<dbReference type="Gene3D" id="3.40.710.10">
    <property type="entry name" value="DD-peptidase/beta-lactamase superfamily"/>
    <property type="match status" value="2"/>
</dbReference>
<evidence type="ECO:0000259" key="29">
    <source>
        <dbReference type="Pfam" id="PF00905"/>
    </source>
</evidence>
<gene>
    <name evidence="32" type="ORF">EV688_104215</name>
</gene>
<evidence type="ECO:0000256" key="26">
    <source>
        <dbReference type="ARBA" id="ARBA00049902"/>
    </source>
</evidence>
<evidence type="ECO:0000256" key="25">
    <source>
        <dbReference type="ARBA" id="ARBA00044770"/>
    </source>
</evidence>
<evidence type="ECO:0000256" key="2">
    <source>
        <dbReference type="ARBA" id="ARBA00004249"/>
    </source>
</evidence>
<dbReference type="Pfam" id="PF00912">
    <property type="entry name" value="Transgly"/>
    <property type="match status" value="1"/>
</dbReference>
<keyword evidence="13" id="KW-0808">Transferase</keyword>
<evidence type="ECO:0000256" key="17">
    <source>
        <dbReference type="ARBA" id="ARBA00022968"/>
    </source>
</evidence>
<evidence type="ECO:0000256" key="15">
    <source>
        <dbReference type="ARBA" id="ARBA00022801"/>
    </source>
</evidence>
<evidence type="ECO:0000259" key="31">
    <source>
        <dbReference type="Pfam" id="PF17092"/>
    </source>
</evidence>
<dbReference type="PANTHER" id="PTHR32282:SF27">
    <property type="entry name" value="PENICILLIN-BINDING PROTEIN 1A"/>
    <property type="match status" value="1"/>
</dbReference>
<comment type="catalytic activity">
    <reaction evidence="24">
        <text>Preferential cleavage: (Ac)2-L-Lys-D-Ala-|-D-Ala. Also transpeptidation of peptidyl-alanyl moieties that are N-acyl substituents of D-alanine.</text>
        <dbReference type="EC" id="3.4.16.4"/>
    </reaction>
</comment>
<dbReference type="Proteomes" id="UP000294980">
    <property type="component" value="Unassembled WGS sequence"/>
</dbReference>
<proteinExistence type="inferred from homology"/>
<evidence type="ECO:0000256" key="27">
    <source>
        <dbReference type="ARBA" id="ARBA00060592"/>
    </source>
</evidence>
<evidence type="ECO:0000256" key="21">
    <source>
        <dbReference type="ARBA" id="ARBA00023251"/>
    </source>
</evidence>
<evidence type="ECO:0000256" key="24">
    <source>
        <dbReference type="ARBA" id="ARBA00034000"/>
    </source>
</evidence>
<evidence type="ECO:0000256" key="19">
    <source>
        <dbReference type="ARBA" id="ARBA00022989"/>
    </source>
</evidence>
<keyword evidence="18" id="KW-0573">Peptidoglycan synthesis</keyword>
<evidence type="ECO:0000256" key="1">
    <source>
        <dbReference type="ARBA" id="ARBA00002624"/>
    </source>
</evidence>
<evidence type="ECO:0000256" key="18">
    <source>
        <dbReference type="ARBA" id="ARBA00022984"/>
    </source>
</evidence>
<dbReference type="NCBIfam" id="TIGR02074">
    <property type="entry name" value="PBP_1a_fam"/>
    <property type="match status" value="1"/>
</dbReference>
<dbReference type="OrthoDB" id="9766909at2"/>
<keyword evidence="10" id="KW-0121">Carboxypeptidase</keyword>
<sequence>MKFLRWLLRLTLLGSLAAVWLLAGVYLYLSPKLPDVETLRDVQLQTPMRVYTASGDLIGQFGEQKRNPLDYSEIPDTFVKALLAAEDDGFFRHSGIDLMGLGRAVSELMLTGAKGSGGSTLTMQVARNYFLSLDRTFTRKFNEILLAIEIERRLSKQEIFELYVNRVFLGHRAYGFEAAAQTYYGKSLQELSLAQHAMLAGIPKAPSRNNPLSSPDNARERRDWILGRMHLLGYVDEMAYQAALVEPVEVRHHGARITLDAQHAAEMVRREMLERYGIGIYNDGYQVYTTLDSRLQSAAQSSLETGLITYDQRHGYRGPEQRLADPRPLTQPSEATASVAPPAWLATLAEIPVVGGLTPAVITRVDDAGARFVIADGSEHELLWENGLRQANPYLNENARGRAPGSPADVVTRGDVVRVNRPQGEAWHLAQIPAAQAALIALKPDNGAILSLVGGFGFEQSKFNRATQAQRQPGSNFKPFIYSAALAAGYTPASIINDAPIVLEDTSLEGIWRPENDGGKFYGPTRLRWALTQSRNLVSIRLLQQMGVGTVIDYAQQLGFDTADFPRNLSLALGTQSMSPLNVARGYAILANGGYAVEPHIISRIEDSDGNLLFEARPATVCRDCAADSGDDTAGNGLQRRGDAAALPTSARGIADSGVGAQPLPPAPRVMEERVNFLINDILQDVIKAGTGRRALVLKRGDIAGKTGTTNGPMDAWFSGYNRDVVATSWVGFDGYTPLGRREFGGTAALPIWISFMREALRDRPEQSLPIPNGITSVRIDPETGLLAGSAQENALFEYFRAENVPTDYADGTLTPGKTGTDDLINDIF</sequence>
<dbReference type="FunFam" id="1.10.3810.10:FF:000003">
    <property type="entry name" value="Penicillin-binding protein 1a"/>
    <property type="match status" value="1"/>
</dbReference>
<dbReference type="GO" id="GO:0008360">
    <property type="term" value="P:regulation of cell shape"/>
    <property type="evidence" value="ECO:0007669"/>
    <property type="project" value="UniProtKB-KW"/>
</dbReference>
<dbReference type="GO" id="GO:0009252">
    <property type="term" value="P:peptidoglycan biosynthetic process"/>
    <property type="evidence" value="ECO:0007669"/>
    <property type="project" value="UniProtKB-UniPathway"/>
</dbReference>
<name>A0A4V2SBT6_9GAMM</name>
<dbReference type="GO" id="GO:0046677">
    <property type="term" value="P:response to antibiotic"/>
    <property type="evidence" value="ECO:0007669"/>
    <property type="project" value="UniProtKB-KW"/>
</dbReference>